<keyword evidence="3" id="KW-1185">Reference proteome</keyword>
<dbReference type="STRING" id="558151.ACM46_21390"/>
<dbReference type="OrthoDB" id="1236885at2"/>
<evidence type="ECO:0000313" key="3">
    <source>
        <dbReference type="Proteomes" id="UP000036261"/>
    </source>
</evidence>
<dbReference type="Proteomes" id="UP000036261">
    <property type="component" value="Unassembled WGS sequence"/>
</dbReference>
<evidence type="ECO:0000313" key="2">
    <source>
        <dbReference type="EMBL" id="KMQ58599.1"/>
    </source>
</evidence>
<comment type="caution">
    <text evidence="2">The sequence shown here is derived from an EMBL/GenBank/DDBJ whole genome shotgun (WGS) entry which is preliminary data.</text>
</comment>
<dbReference type="InterPro" id="IPR056727">
    <property type="entry name" value="DUF7825"/>
</dbReference>
<gene>
    <name evidence="2" type="ORF">ACM46_21390</name>
</gene>
<proteinExistence type="predicted"/>
<protein>
    <recommendedName>
        <fullName evidence="1">DUF7825 domain-containing protein</fullName>
    </recommendedName>
</protein>
<dbReference type="Pfam" id="PF25149">
    <property type="entry name" value="DUF7825"/>
    <property type="match status" value="1"/>
</dbReference>
<dbReference type="PATRIC" id="fig|558151.6.peg.4490"/>
<dbReference type="RefSeq" id="WP_131707646.1">
    <property type="nucleotide sequence ID" value="NZ_LFND01000008.1"/>
</dbReference>
<sequence>MEPCSRNAIYEYDSRSSTEFLDAWMKLNLSFRKIHSLFLSTGILSKGKTVSGTAFEAIIHKIVSDDFYIWALGKMTSEKINFGPVPVKRLIDKPLEFISLIFSYNRTFEKLLTSILATIDYPVYHLKKRLKTCDELLFLNQSEADCAGAGRLKKWKNENNLKKIITKLKTNERKTL</sequence>
<name>A0A0J7HY17_9FLAO</name>
<evidence type="ECO:0000259" key="1">
    <source>
        <dbReference type="Pfam" id="PF25149"/>
    </source>
</evidence>
<reference evidence="2 3" key="1">
    <citation type="journal article" date="2013" name="Int. J. Syst. Evol. Microbiol.">
        <title>Chryseobacterium angstadtii sp. nov., isolated from a newt tank.</title>
        <authorList>
            <person name="Kirk K.E."/>
            <person name="Hoffman J.A."/>
            <person name="Smith K.A."/>
            <person name="Strahan B.L."/>
            <person name="Failor K.C."/>
            <person name="Krebs J.E."/>
            <person name="Gale A.N."/>
            <person name="Do T.D."/>
            <person name="Sontag T.C."/>
            <person name="Batties A.M."/>
            <person name="Mistiszyn K."/>
            <person name="Newman J.D."/>
        </authorList>
    </citation>
    <scope>NUCLEOTIDE SEQUENCE [LARGE SCALE GENOMIC DNA]</scope>
    <source>
        <strain evidence="2 3">KM</strain>
    </source>
</reference>
<accession>A0A0J7HY17</accession>
<dbReference type="AlphaFoldDB" id="A0A0J7HY17"/>
<feature type="domain" description="DUF7825" evidence="1">
    <location>
        <begin position="11"/>
        <end position="169"/>
    </location>
</feature>
<organism evidence="2 3">
    <name type="scientific">Chryseobacterium angstadtii</name>
    <dbReference type="NCBI Taxonomy" id="558151"/>
    <lineage>
        <taxon>Bacteria</taxon>
        <taxon>Pseudomonadati</taxon>
        <taxon>Bacteroidota</taxon>
        <taxon>Flavobacteriia</taxon>
        <taxon>Flavobacteriales</taxon>
        <taxon>Weeksellaceae</taxon>
        <taxon>Chryseobacterium group</taxon>
        <taxon>Chryseobacterium</taxon>
    </lineage>
</organism>
<dbReference type="EMBL" id="LFND01000008">
    <property type="protein sequence ID" value="KMQ58599.1"/>
    <property type="molecule type" value="Genomic_DNA"/>
</dbReference>